<comment type="caution">
    <text evidence="2">The sequence shown here is derived from an EMBL/GenBank/DDBJ whole genome shotgun (WGS) entry which is preliminary data.</text>
</comment>
<dbReference type="Proteomes" id="UP001054837">
    <property type="component" value="Unassembled WGS sequence"/>
</dbReference>
<keyword evidence="3" id="KW-1185">Reference proteome</keyword>
<evidence type="ECO:0000313" key="3">
    <source>
        <dbReference type="Proteomes" id="UP001054837"/>
    </source>
</evidence>
<keyword evidence="1" id="KW-0472">Membrane</keyword>
<keyword evidence="1" id="KW-1133">Transmembrane helix</keyword>
<accession>A0AAV4SQ39</accession>
<protein>
    <submittedName>
        <fullName evidence="2">Uncharacterized protein</fullName>
    </submittedName>
</protein>
<sequence>MICNSKRSISINGWLILTKLVTFLLHLPIYIQSKTLVQHIPVPPLEDATFFVWQTLVALQLFETASEEGRKSVSGILPALIDEAM</sequence>
<keyword evidence="1" id="KW-0812">Transmembrane</keyword>
<proteinExistence type="predicted"/>
<dbReference type="EMBL" id="BPLQ01008077">
    <property type="protein sequence ID" value="GIY34547.1"/>
    <property type="molecule type" value="Genomic_DNA"/>
</dbReference>
<organism evidence="2 3">
    <name type="scientific">Caerostris darwini</name>
    <dbReference type="NCBI Taxonomy" id="1538125"/>
    <lineage>
        <taxon>Eukaryota</taxon>
        <taxon>Metazoa</taxon>
        <taxon>Ecdysozoa</taxon>
        <taxon>Arthropoda</taxon>
        <taxon>Chelicerata</taxon>
        <taxon>Arachnida</taxon>
        <taxon>Araneae</taxon>
        <taxon>Araneomorphae</taxon>
        <taxon>Entelegynae</taxon>
        <taxon>Araneoidea</taxon>
        <taxon>Araneidae</taxon>
        <taxon>Caerostris</taxon>
    </lineage>
</organism>
<name>A0AAV4SQ39_9ARAC</name>
<reference evidence="2 3" key="1">
    <citation type="submission" date="2021-06" db="EMBL/GenBank/DDBJ databases">
        <title>Caerostris darwini draft genome.</title>
        <authorList>
            <person name="Kono N."/>
            <person name="Arakawa K."/>
        </authorList>
    </citation>
    <scope>NUCLEOTIDE SEQUENCE [LARGE SCALE GENOMIC DNA]</scope>
</reference>
<dbReference type="AlphaFoldDB" id="A0AAV4SQ39"/>
<gene>
    <name evidence="2" type="ORF">CDAR_554451</name>
</gene>
<evidence type="ECO:0000256" key="1">
    <source>
        <dbReference type="SAM" id="Phobius"/>
    </source>
</evidence>
<feature type="transmembrane region" description="Helical" evidence="1">
    <location>
        <begin position="12"/>
        <end position="31"/>
    </location>
</feature>
<evidence type="ECO:0000313" key="2">
    <source>
        <dbReference type="EMBL" id="GIY34547.1"/>
    </source>
</evidence>